<dbReference type="Gene3D" id="3.40.50.300">
    <property type="entry name" value="P-loop containing nucleotide triphosphate hydrolases"/>
    <property type="match status" value="1"/>
</dbReference>
<dbReference type="InterPro" id="IPR003593">
    <property type="entry name" value="AAA+_ATPase"/>
</dbReference>
<dbReference type="CDD" id="cd03255">
    <property type="entry name" value="ABC_MJ0796_LolCDE_FtsE"/>
    <property type="match status" value="1"/>
</dbReference>
<dbReference type="GO" id="GO:0022857">
    <property type="term" value="F:transmembrane transporter activity"/>
    <property type="evidence" value="ECO:0007669"/>
    <property type="project" value="TreeGrafter"/>
</dbReference>
<dbReference type="InterPro" id="IPR017911">
    <property type="entry name" value="MacB-like_ATP-bd"/>
</dbReference>
<evidence type="ECO:0000256" key="2">
    <source>
        <dbReference type="ARBA" id="ARBA00022741"/>
    </source>
</evidence>
<dbReference type="PROSITE" id="PS50893">
    <property type="entry name" value="ABC_TRANSPORTER_2"/>
    <property type="match status" value="1"/>
</dbReference>
<dbReference type="InterPro" id="IPR015854">
    <property type="entry name" value="ABC_transpr_LolD-like"/>
</dbReference>
<dbReference type="SUPFAM" id="SSF52540">
    <property type="entry name" value="P-loop containing nucleoside triphosphate hydrolases"/>
    <property type="match status" value="1"/>
</dbReference>
<protein>
    <recommendedName>
        <fullName evidence="4">ABC transporter domain-containing protein</fullName>
    </recommendedName>
</protein>
<evidence type="ECO:0000313" key="6">
    <source>
        <dbReference type="Proteomes" id="UP000179129"/>
    </source>
</evidence>
<accession>A0A1F5YV53</accession>
<dbReference type="GO" id="GO:0005886">
    <property type="term" value="C:plasma membrane"/>
    <property type="evidence" value="ECO:0007669"/>
    <property type="project" value="TreeGrafter"/>
</dbReference>
<evidence type="ECO:0000256" key="3">
    <source>
        <dbReference type="ARBA" id="ARBA00022840"/>
    </source>
</evidence>
<sequence length="219" mass="23814">MLKISQVSKHYRRESRNTVRALEGVSFEISAGEFMVVQGPSGSGKTTLLLVAGGLLVPSLGRVECAGSDLYALTPGERARLRANRIGIVFQQFHLISYLNVLENVILPSLAHSDTSGAGKRARELLEQFNLLPRCDHYPSELSTGERQRVSLARALFNRPNLLLADEPTGNLDRENARIVLDCLAGFTRAGGSVLMVTHSREAASCGDCLLVLEEGKLV</sequence>
<keyword evidence="1" id="KW-0813">Transport</keyword>
<evidence type="ECO:0000256" key="1">
    <source>
        <dbReference type="ARBA" id="ARBA00022448"/>
    </source>
</evidence>
<dbReference type="EMBL" id="MFIX01000123">
    <property type="protein sequence ID" value="OGG04101.1"/>
    <property type="molecule type" value="Genomic_DNA"/>
</dbReference>
<dbReference type="PANTHER" id="PTHR24220">
    <property type="entry name" value="IMPORT ATP-BINDING PROTEIN"/>
    <property type="match status" value="1"/>
</dbReference>
<evidence type="ECO:0000259" key="4">
    <source>
        <dbReference type="PROSITE" id="PS50893"/>
    </source>
</evidence>
<organism evidence="5 6">
    <name type="scientific">Candidatus Glassbacteria bacterium RIFCSPLOWO2_12_FULL_58_11</name>
    <dbReference type="NCBI Taxonomy" id="1817867"/>
    <lineage>
        <taxon>Bacteria</taxon>
        <taxon>Candidatus Glassiibacteriota</taxon>
    </lineage>
</organism>
<dbReference type="GO" id="GO:0016887">
    <property type="term" value="F:ATP hydrolysis activity"/>
    <property type="evidence" value="ECO:0007669"/>
    <property type="project" value="InterPro"/>
</dbReference>
<dbReference type="InterPro" id="IPR003439">
    <property type="entry name" value="ABC_transporter-like_ATP-bd"/>
</dbReference>
<proteinExistence type="predicted"/>
<keyword evidence="2" id="KW-0547">Nucleotide-binding</keyword>
<gene>
    <name evidence="5" type="ORF">A3F83_01630</name>
</gene>
<dbReference type="GO" id="GO:0005524">
    <property type="term" value="F:ATP binding"/>
    <property type="evidence" value="ECO:0007669"/>
    <property type="project" value="UniProtKB-KW"/>
</dbReference>
<dbReference type="SMART" id="SM00382">
    <property type="entry name" value="AAA"/>
    <property type="match status" value="1"/>
</dbReference>
<dbReference type="InterPro" id="IPR027417">
    <property type="entry name" value="P-loop_NTPase"/>
</dbReference>
<evidence type="ECO:0000313" key="5">
    <source>
        <dbReference type="EMBL" id="OGG04101.1"/>
    </source>
</evidence>
<reference evidence="5 6" key="1">
    <citation type="journal article" date="2016" name="Nat. Commun.">
        <title>Thousands of microbial genomes shed light on interconnected biogeochemical processes in an aquifer system.</title>
        <authorList>
            <person name="Anantharaman K."/>
            <person name="Brown C.T."/>
            <person name="Hug L.A."/>
            <person name="Sharon I."/>
            <person name="Castelle C.J."/>
            <person name="Probst A.J."/>
            <person name="Thomas B.C."/>
            <person name="Singh A."/>
            <person name="Wilkins M.J."/>
            <person name="Karaoz U."/>
            <person name="Brodie E.L."/>
            <person name="Williams K.H."/>
            <person name="Hubbard S.S."/>
            <person name="Banfield J.F."/>
        </authorList>
    </citation>
    <scope>NUCLEOTIDE SEQUENCE [LARGE SCALE GENOMIC DNA]</scope>
</reference>
<dbReference type="Pfam" id="PF00005">
    <property type="entry name" value="ABC_tran"/>
    <property type="match status" value="1"/>
</dbReference>
<dbReference type="STRING" id="1817867.A3F83_01630"/>
<dbReference type="Proteomes" id="UP000179129">
    <property type="component" value="Unassembled WGS sequence"/>
</dbReference>
<name>A0A1F5YV53_9BACT</name>
<feature type="domain" description="ABC transporter" evidence="4">
    <location>
        <begin position="2"/>
        <end position="219"/>
    </location>
</feature>
<comment type="caution">
    <text evidence="5">The sequence shown here is derived from an EMBL/GenBank/DDBJ whole genome shotgun (WGS) entry which is preliminary data.</text>
</comment>
<dbReference type="AlphaFoldDB" id="A0A1F5YV53"/>
<keyword evidence="3" id="KW-0067">ATP-binding</keyword>